<dbReference type="Proteomes" id="UP001281410">
    <property type="component" value="Unassembled WGS sequence"/>
</dbReference>
<proteinExistence type="predicted"/>
<accession>A0AAE0DZJ4</accession>
<gene>
    <name evidence="2" type="ORF">Dsin_022205</name>
</gene>
<evidence type="ECO:0000313" key="3">
    <source>
        <dbReference type="Proteomes" id="UP001281410"/>
    </source>
</evidence>
<sequence>MANWTDPIYRKGFIDLCLQEVNNGYRSGGTLTPCAWNRIDEGLDKTYPETKQFRQKPLASFEELDSLFSGVSATEAHIWSFEMQGIPELGNTSTDFASSMYGGSYARLLEKDDNTPTQNLDVKFEEHPIQNVDQPKKIKEKKS</sequence>
<name>A0AAE0DZJ4_9ROSI</name>
<feature type="region of interest" description="Disordered" evidence="1">
    <location>
        <begin position="116"/>
        <end position="143"/>
    </location>
</feature>
<organism evidence="2 3">
    <name type="scientific">Dipteronia sinensis</name>
    <dbReference type="NCBI Taxonomy" id="43782"/>
    <lineage>
        <taxon>Eukaryota</taxon>
        <taxon>Viridiplantae</taxon>
        <taxon>Streptophyta</taxon>
        <taxon>Embryophyta</taxon>
        <taxon>Tracheophyta</taxon>
        <taxon>Spermatophyta</taxon>
        <taxon>Magnoliopsida</taxon>
        <taxon>eudicotyledons</taxon>
        <taxon>Gunneridae</taxon>
        <taxon>Pentapetalae</taxon>
        <taxon>rosids</taxon>
        <taxon>malvids</taxon>
        <taxon>Sapindales</taxon>
        <taxon>Sapindaceae</taxon>
        <taxon>Hippocastanoideae</taxon>
        <taxon>Acereae</taxon>
        <taxon>Dipteronia</taxon>
    </lineage>
</organism>
<dbReference type="AlphaFoldDB" id="A0AAE0DZJ4"/>
<reference evidence="2" key="1">
    <citation type="journal article" date="2023" name="Plant J.">
        <title>Genome sequences and population genomics provide insights into the demographic history, inbreeding, and mutation load of two 'living fossil' tree species of Dipteronia.</title>
        <authorList>
            <person name="Feng Y."/>
            <person name="Comes H.P."/>
            <person name="Chen J."/>
            <person name="Zhu S."/>
            <person name="Lu R."/>
            <person name="Zhang X."/>
            <person name="Li P."/>
            <person name="Qiu J."/>
            <person name="Olsen K.M."/>
            <person name="Qiu Y."/>
        </authorList>
    </citation>
    <scope>NUCLEOTIDE SEQUENCE</scope>
    <source>
        <strain evidence="2">NBL</strain>
    </source>
</reference>
<evidence type="ECO:0000313" key="2">
    <source>
        <dbReference type="EMBL" id="KAK3198790.1"/>
    </source>
</evidence>
<dbReference type="EMBL" id="JANJYJ010000007">
    <property type="protein sequence ID" value="KAK3198790.1"/>
    <property type="molecule type" value="Genomic_DNA"/>
</dbReference>
<keyword evidence="3" id="KW-1185">Reference proteome</keyword>
<protein>
    <submittedName>
        <fullName evidence="2">Uncharacterized protein</fullName>
    </submittedName>
</protein>
<evidence type="ECO:0000256" key="1">
    <source>
        <dbReference type="SAM" id="MobiDB-lite"/>
    </source>
</evidence>
<comment type="caution">
    <text evidence="2">The sequence shown here is derived from an EMBL/GenBank/DDBJ whole genome shotgun (WGS) entry which is preliminary data.</text>
</comment>